<reference evidence="1 2" key="1">
    <citation type="submission" date="2019-05" db="EMBL/GenBank/DDBJ databases">
        <title>Another draft genome of Portunus trituberculatus and its Hox gene families provides insights of decapod evolution.</title>
        <authorList>
            <person name="Jeong J.-H."/>
            <person name="Song I."/>
            <person name="Kim S."/>
            <person name="Choi T."/>
            <person name="Kim D."/>
            <person name="Ryu S."/>
            <person name="Kim W."/>
        </authorList>
    </citation>
    <scope>NUCLEOTIDE SEQUENCE [LARGE SCALE GENOMIC DNA]</scope>
    <source>
        <tissue evidence="1">Muscle</tissue>
    </source>
</reference>
<dbReference type="EMBL" id="VSRR010001499">
    <property type="protein sequence ID" value="MPC25715.1"/>
    <property type="molecule type" value="Genomic_DNA"/>
</dbReference>
<gene>
    <name evidence="1" type="ORF">E2C01_018837</name>
</gene>
<comment type="caution">
    <text evidence="1">The sequence shown here is derived from an EMBL/GenBank/DDBJ whole genome shotgun (WGS) entry which is preliminary data.</text>
</comment>
<dbReference type="Proteomes" id="UP000324222">
    <property type="component" value="Unassembled WGS sequence"/>
</dbReference>
<organism evidence="1 2">
    <name type="scientific">Portunus trituberculatus</name>
    <name type="common">Swimming crab</name>
    <name type="synonym">Neptunus trituberculatus</name>
    <dbReference type="NCBI Taxonomy" id="210409"/>
    <lineage>
        <taxon>Eukaryota</taxon>
        <taxon>Metazoa</taxon>
        <taxon>Ecdysozoa</taxon>
        <taxon>Arthropoda</taxon>
        <taxon>Crustacea</taxon>
        <taxon>Multicrustacea</taxon>
        <taxon>Malacostraca</taxon>
        <taxon>Eumalacostraca</taxon>
        <taxon>Eucarida</taxon>
        <taxon>Decapoda</taxon>
        <taxon>Pleocyemata</taxon>
        <taxon>Brachyura</taxon>
        <taxon>Eubrachyura</taxon>
        <taxon>Portunoidea</taxon>
        <taxon>Portunidae</taxon>
        <taxon>Portuninae</taxon>
        <taxon>Portunus</taxon>
    </lineage>
</organism>
<evidence type="ECO:0000313" key="1">
    <source>
        <dbReference type="EMBL" id="MPC25715.1"/>
    </source>
</evidence>
<proteinExistence type="predicted"/>
<name>A0A5B7DWQ2_PORTR</name>
<protein>
    <submittedName>
        <fullName evidence="1">Uncharacterized protein</fullName>
    </submittedName>
</protein>
<keyword evidence="2" id="KW-1185">Reference proteome</keyword>
<accession>A0A5B7DWQ2</accession>
<sequence>MDVVVGRLALPVLADQWLKSCRRSTLYEEPLRFLGLFTPSSVPSGGASRPHTFEDTSCWVRDGNVGRS</sequence>
<evidence type="ECO:0000313" key="2">
    <source>
        <dbReference type="Proteomes" id="UP000324222"/>
    </source>
</evidence>
<dbReference type="AlphaFoldDB" id="A0A5B7DWQ2"/>